<evidence type="ECO:0000256" key="1">
    <source>
        <dbReference type="ARBA" id="ARBA00010641"/>
    </source>
</evidence>
<gene>
    <name evidence="8" type="ORF">BS297_27860</name>
</gene>
<dbReference type="GO" id="GO:0016987">
    <property type="term" value="F:sigma factor activity"/>
    <property type="evidence" value="ECO:0007669"/>
    <property type="project" value="UniProtKB-KW"/>
</dbReference>
<evidence type="ECO:0000256" key="5">
    <source>
        <dbReference type="ARBA" id="ARBA00023163"/>
    </source>
</evidence>
<protein>
    <recommendedName>
        <fullName evidence="10">RNA polymerase sigma factor</fullName>
    </recommendedName>
</protein>
<keyword evidence="4" id="KW-0238">DNA-binding</keyword>
<name>A0A5N5DYC2_RHOER</name>
<dbReference type="Pfam" id="PF04542">
    <property type="entry name" value="Sigma70_r2"/>
    <property type="match status" value="1"/>
</dbReference>
<dbReference type="SUPFAM" id="SSF88659">
    <property type="entry name" value="Sigma3 and sigma4 domains of RNA polymerase sigma factors"/>
    <property type="match status" value="1"/>
</dbReference>
<sequence length="199" mass="22050">MTSSSPPGDRGTPDPDLHSPRVADVFAQLFDAHAADLRRYVCARAGEHHADDLVAEAFAVAIDRRSTYDPSRAPVRAWLFGITHTLLRAHFRSHDRAERALARVHGERAVSETAPEDLVTARVDASRRLEVIASALAELTEDERDVLLLSSWAHLEPAEIAEILSVPASTVRSRLHRTRTRLRTLLLDSENLQQASGEN</sequence>
<evidence type="ECO:0000259" key="7">
    <source>
        <dbReference type="Pfam" id="PF08281"/>
    </source>
</evidence>
<evidence type="ECO:0000256" key="2">
    <source>
        <dbReference type="ARBA" id="ARBA00023015"/>
    </source>
</evidence>
<accession>A0A5N5DYC2</accession>
<keyword evidence="5" id="KW-0804">Transcription</keyword>
<proteinExistence type="inferred from homology"/>
<dbReference type="NCBIfam" id="TIGR02937">
    <property type="entry name" value="sigma70-ECF"/>
    <property type="match status" value="1"/>
</dbReference>
<dbReference type="GO" id="GO:0003677">
    <property type="term" value="F:DNA binding"/>
    <property type="evidence" value="ECO:0007669"/>
    <property type="project" value="UniProtKB-KW"/>
</dbReference>
<evidence type="ECO:0000256" key="3">
    <source>
        <dbReference type="ARBA" id="ARBA00023082"/>
    </source>
</evidence>
<dbReference type="Gene3D" id="1.10.1740.10">
    <property type="match status" value="1"/>
</dbReference>
<dbReference type="PANTHER" id="PTHR43133:SF25">
    <property type="entry name" value="RNA POLYMERASE SIGMA FACTOR RFAY-RELATED"/>
    <property type="match status" value="1"/>
</dbReference>
<dbReference type="EMBL" id="MRBO01000748">
    <property type="protein sequence ID" value="KAB2582022.1"/>
    <property type="molecule type" value="Genomic_DNA"/>
</dbReference>
<dbReference type="SUPFAM" id="SSF88946">
    <property type="entry name" value="Sigma2 domain of RNA polymerase sigma factors"/>
    <property type="match status" value="1"/>
</dbReference>
<reference evidence="8 9" key="1">
    <citation type="journal article" date="2017" name="Poromechanics V (2013)">
        <title>Genomic Characterization of the Arsenic-Tolerant Actinobacterium, &lt;i&gt;Rhodococcus erythropolis&lt;/i&gt; S43.</title>
        <authorList>
            <person name="Retamal-Morales G."/>
            <person name="Mehnert M."/>
            <person name="Schwabe R."/>
            <person name="Tischler D."/>
            <person name="Schloemann M."/>
            <person name="Levican G.J."/>
        </authorList>
    </citation>
    <scope>NUCLEOTIDE SEQUENCE [LARGE SCALE GENOMIC DNA]</scope>
    <source>
        <strain evidence="8 9">S43</strain>
    </source>
</reference>
<keyword evidence="3" id="KW-0731">Sigma factor</keyword>
<dbReference type="Proteomes" id="UP000325576">
    <property type="component" value="Unassembled WGS sequence"/>
</dbReference>
<dbReference type="InterPro" id="IPR036388">
    <property type="entry name" value="WH-like_DNA-bd_sf"/>
</dbReference>
<dbReference type="InterPro" id="IPR013325">
    <property type="entry name" value="RNA_pol_sigma_r2"/>
</dbReference>
<feature type="domain" description="RNA polymerase sigma-70 region 2" evidence="6">
    <location>
        <begin position="29"/>
        <end position="96"/>
    </location>
</feature>
<evidence type="ECO:0008006" key="10">
    <source>
        <dbReference type="Google" id="ProtNLM"/>
    </source>
</evidence>
<dbReference type="Pfam" id="PF08281">
    <property type="entry name" value="Sigma70_r4_2"/>
    <property type="match status" value="1"/>
</dbReference>
<organism evidence="8 9">
    <name type="scientific">Rhodococcus erythropolis</name>
    <name type="common">Arthrobacter picolinophilus</name>
    <dbReference type="NCBI Taxonomy" id="1833"/>
    <lineage>
        <taxon>Bacteria</taxon>
        <taxon>Bacillati</taxon>
        <taxon>Actinomycetota</taxon>
        <taxon>Actinomycetes</taxon>
        <taxon>Mycobacteriales</taxon>
        <taxon>Nocardiaceae</taxon>
        <taxon>Rhodococcus</taxon>
        <taxon>Rhodococcus erythropolis group</taxon>
    </lineage>
</organism>
<comment type="caution">
    <text evidence="8">The sequence shown here is derived from an EMBL/GenBank/DDBJ whole genome shotgun (WGS) entry which is preliminary data.</text>
</comment>
<evidence type="ECO:0000313" key="8">
    <source>
        <dbReference type="EMBL" id="KAB2582022.1"/>
    </source>
</evidence>
<feature type="domain" description="RNA polymerase sigma factor 70 region 4 type 2" evidence="7">
    <location>
        <begin position="130"/>
        <end position="182"/>
    </location>
</feature>
<dbReference type="PANTHER" id="PTHR43133">
    <property type="entry name" value="RNA POLYMERASE ECF-TYPE SIGMA FACTO"/>
    <property type="match status" value="1"/>
</dbReference>
<keyword evidence="2" id="KW-0805">Transcription regulation</keyword>
<dbReference type="GO" id="GO:0006352">
    <property type="term" value="P:DNA-templated transcription initiation"/>
    <property type="evidence" value="ECO:0007669"/>
    <property type="project" value="InterPro"/>
</dbReference>
<evidence type="ECO:0000259" key="6">
    <source>
        <dbReference type="Pfam" id="PF04542"/>
    </source>
</evidence>
<dbReference type="AlphaFoldDB" id="A0A5N5DYC2"/>
<evidence type="ECO:0000256" key="4">
    <source>
        <dbReference type="ARBA" id="ARBA00023125"/>
    </source>
</evidence>
<comment type="similarity">
    <text evidence="1">Belongs to the sigma-70 factor family. ECF subfamily.</text>
</comment>
<evidence type="ECO:0000313" key="9">
    <source>
        <dbReference type="Proteomes" id="UP000325576"/>
    </source>
</evidence>
<dbReference type="InterPro" id="IPR013249">
    <property type="entry name" value="RNA_pol_sigma70_r4_t2"/>
</dbReference>
<dbReference type="Gene3D" id="1.10.10.10">
    <property type="entry name" value="Winged helix-like DNA-binding domain superfamily/Winged helix DNA-binding domain"/>
    <property type="match status" value="1"/>
</dbReference>
<dbReference type="InterPro" id="IPR039425">
    <property type="entry name" value="RNA_pol_sigma-70-like"/>
</dbReference>
<dbReference type="InterPro" id="IPR007627">
    <property type="entry name" value="RNA_pol_sigma70_r2"/>
</dbReference>
<dbReference type="InterPro" id="IPR014284">
    <property type="entry name" value="RNA_pol_sigma-70_dom"/>
</dbReference>
<dbReference type="InterPro" id="IPR013324">
    <property type="entry name" value="RNA_pol_sigma_r3/r4-like"/>
</dbReference>